<dbReference type="Pfam" id="PF08240">
    <property type="entry name" value="ADH_N"/>
    <property type="match status" value="1"/>
</dbReference>
<dbReference type="GO" id="GO:0046872">
    <property type="term" value="F:metal ion binding"/>
    <property type="evidence" value="ECO:0007669"/>
    <property type="project" value="UniProtKB-KW"/>
</dbReference>
<feature type="domain" description="Glucose dehydrogenase C-terminal" evidence="7">
    <location>
        <begin position="145"/>
        <end position="351"/>
    </location>
</feature>
<dbReference type="Gene3D" id="3.40.50.720">
    <property type="entry name" value="NAD(P)-binding Rossmann-like Domain"/>
    <property type="match status" value="1"/>
</dbReference>
<dbReference type="Gene3D" id="3.90.180.10">
    <property type="entry name" value="Medium-chain alcohol dehydrogenases, catalytic domain"/>
    <property type="match status" value="1"/>
</dbReference>
<name>A0A344L0K7_9PSEU</name>
<dbReference type="InterPro" id="IPR031640">
    <property type="entry name" value="Glu_dehyd_C"/>
</dbReference>
<keyword evidence="3" id="KW-0862">Zinc</keyword>
<dbReference type="SUPFAM" id="SSF51735">
    <property type="entry name" value="NAD(P)-binding Rossmann-fold domains"/>
    <property type="match status" value="1"/>
</dbReference>
<evidence type="ECO:0000256" key="4">
    <source>
        <dbReference type="ARBA" id="ARBA00023002"/>
    </source>
</evidence>
<evidence type="ECO:0000256" key="3">
    <source>
        <dbReference type="ARBA" id="ARBA00022833"/>
    </source>
</evidence>
<proteinExistence type="predicted"/>
<dbReference type="InterPro" id="IPR050129">
    <property type="entry name" value="Zn_alcohol_dh"/>
</dbReference>
<dbReference type="InterPro" id="IPR013154">
    <property type="entry name" value="ADH-like_N"/>
</dbReference>
<dbReference type="SUPFAM" id="SSF50129">
    <property type="entry name" value="GroES-like"/>
    <property type="match status" value="1"/>
</dbReference>
<evidence type="ECO:0000259" key="7">
    <source>
        <dbReference type="Pfam" id="PF16912"/>
    </source>
</evidence>
<evidence type="ECO:0000256" key="5">
    <source>
        <dbReference type="SAM" id="MobiDB-lite"/>
    </source>
</evidence>
<keyword evidence="9" id="KW-1185">Reference proteome</keyword>
<dbReference type="KEGG" id="aab:A4R43_02800"/>
<reference evidence="8 9" key="1">
    <citation type="submission" date="2016-04" db="EMBL/GenBank/DDBJ databases">
        <title>Complete genome sequence and analysis of deep-sea sediment isolate, Amycolatopsis sp. WP1.</title>
        <authorList>
            <person name="Wang H."/>
            <person name="Chen S."/>
            <person name="Wu Q."/>
        </authorList>
    </citation>
    <scope>NUCLEOTIDE SEQUENCE [LARGE SCALE GENOMIC DNA]</scope>
    <source>
        <strain evidence="8 9">WP1</strain>
    </source>
</reference>
<evidence type="ECO:0000259" key="6">
    <source>
        <dbReference type="Pfam" id="PF08240"/>
    </source>
</evidence>
<comment type="cofactor">
    <cofactor evidence="1">
        <name>Zn(2+)</name>
        <dbReference type="ChEBI" id="CHEBI:29105"/>
    </cofactor>
</comment>
<dbReference type="AlphaFoldDB" id="A0A344L0K7"/>
<dbReference type="RefSeq" id="WP_113690845.1">
    <property type="nucleotide sequence ID" value="NZ_CP015163.1"/>
</dbReference>
<protein>
    <submittedName>
        <fullName evidence="8">Theronine dehydrogenase</fullName>
    </submittedName>
</protein>
<dbReference type="PANTHER" id="PTHR43401:SF2">
    <property type="entry name" value="L-THREONINE 3-DEHYDROGENASE"/>
    <property type="match status" value="1"/>
</dbReference>
<gene>
    <name evidence="8" type="ORF">A4R43_02800</name>
</gene>
<dbReference type="GO" id="GO:0016491">
    <property type="term" value="F:oxidoreductase activity"/>
    <property type="evidence" value="ECO:0007669"/>
    <property type="project" value="UniProtKB-KW"/>
</dbReference>
<keyword evidence="4" id="KW-0560">Oxidoreductase</keyword>
<evidence type="ECO:0000313" key="9">
    <source>
        <dbReference type="Proteomes" id="UP000250434"/>
    </source>
</evidence>
<dbReference type="EMBL" id="CP015163">
    <property type="protein sequence ID" value="AXB41581.1"/>
    <property type="molecule type" value="Genomic_DNA"/>
</dbReference>
<keyword evidence="2" id="KW-0479">Metal-binding</keyword>
<feature type="domain" description="Alcohol dehydrogenase-like N-terminal" evidence="6">
    <location>
        <begin position="25"/>
        <end position="140"/>
    </location>
</feature>
<sequence length="356" mass="37614">MRALTVVPGERDSLEVSELPEPEPGPGDLLVDGIAVGVCGTDKDIVAGEYGEAPGTGHRLVLGHESLGRVRQAPTGSGFRPGDLVAGVVRRPDPEPCGACAHGEFDMCRNGRYTERGIKGHHGYASERWTVDADYAVRVDDELGELGVLVEPASVVAKAWEQIDRIGARSWFEPARVLVTGAGPIGLLAALLATQRAGADLDVHVLDQVTDGPKPELVTGLGATYHHRGLDDVADRIRPDVIVEATGAGPVVLDAMRRNAACGIVCLTGVSSGGRRFEIDAGALNRAIVLENDVVFGSVNANLRHYRLATEALAKADPAWLAGVITRRVPLAEAATAFTTRRDDVKVVLTLSDQPS</sequence>
<evidence type="ECO:0000256" key="1">
    <source>
        <dbReference type="ARBA" id="ARBA00001947"/>
    </source>
</evidence>
<dbReference type="CDD" id="cd08230">
    <property type="entry name" value="glucose_DH"/>
    <property type="match status" value="1"/>
</dbReference>
<accession>A0A344L0K7</accession>
<feature type="region of interest" description="Disordered" evidence="5">
    <location>
        <begin position="1"/>
        <end position="27"/>
    </location>
</feature>
<dbReference type="PANTHER" id="PTHR43401">
    <property type="entry name" value="L-THREONINE 3-DEHYDROGENASE"/>
    <property type="match status" value="1"/>
</dbReference>
<dbReference type="OrthoDB" id="9797931at2"/>
<organism evidence="8 9">
    <name type="scientific">Amycolatopsis albispora</name>
    <dbReference type="NCBI Taxonomy" id="1804986"/>
    <lineage>
        <taxon>Bacteria</taxon>
        <taxon>Bacillati</taxon>
        <taxon>Actinomycetota</taxon>
        <taxon>Actinomycetes</taxon>
        <taxon>Pseudonocardiales</taxon>
        <taxon>Pseudonocardiaceae</taxon>
        <taxon>Amycolatopsis</taxon>
    </lineage>
</organism>
<dbReference type="InterPro" id="IPR011032">
    <property type="entry name" value="GroES-like_sf"/>
</dbReference>
<evidence type="ECO:0000313" key="8">
    <source>
        <dbReference type="EMBL" id="AXB41581.1"/>
    </source>
</evidence>
<evidence type="ECO:0000256" key="2">
    <source>
        <dbReference type="ARBA" id="ARBA00022723"/>
    </source>
</evidence>
<dbReference type="Pfam" id="PF16912">
    <property type="entry name" value="Glu_dehyd_C"/>
    <property type="match status" value="1"/>
</dbReference>
<dbReference type="InterPro" id="IPR036291">
    <property type="entry name" value="NAD(P)-bd_dom_sf"/>
</dbReference>
<dbReference type="Proteomes" id="UP000250434">
    <property type="component" value="Chromosome"/>
</dbReference>